<keyword evidence="2" id="KW-1185">Reference proteome</keyword>
<dbReference type="InParanoid" id="A2EST0"/>
<reference evidence="1" key="1">
    <citation type="submission" date="2006-10" db="EMBL/GenBank/DDBJ databases">
        <authorList>
            <person name="Amadeo P."/>
            <person name="Zhao Q."/>
            <person name="Wortman J."/>
            <person name="Fraser-Liggett C."/>
            <person name="Carlton J."/>
        </authorList>
    </citation>
    <scope>NUCLEOTIDE SEQUENCE</scope>
    <source>
        <strain evidence="1">G3</strain>
    </source>
</reference>
<protein>
    <recommendedName>
        <fullName evidence="3">Importin N-terminal domain-containing protein</fullName>
    </recommendedName>
</protein>
<proteinExistence type="predicted"/>
<gene>
    <name evidence="1" type="ORF">TVAG_390260</name>
</gene>
<dbReference type="VEuPathDB" id="TrichDB:TVAG_390260"/>
<organism evidence="1 2">
    <name type="scientific">Trichomonas vaginalis (strain ATCC PRA-98 / G3)</name>
    <dbReference type="NCBI Taxonomy" id="412133"/>
    <lineage>
        <taxon>Eukaryota</taxon>
        <taxon>Metamonada</taxon>
        <taxon>Parabasalia</taxon>
        <taxon>Trichomonadida</taxon>
        <taxon>Trichomonadidae</taxon>
        <taxon>Trichomonas</taxon>
    </lineage>
</organism>
<dbReference type="KEGG" id="tva:4762114"/>
<dbReference type="AlphaFoldDB" id="A2EST0"/>
<evidence type="ECO:0008006" key="3">
    <source>
        <dbReference type="Google" id="ProtNLM"/>
    </source>
</evidence>
<name>A2EST0_TRIV3</name>
<sequence length="831" mass="94769">MSENDPKEEQITNGLNQEMIGTLSDFFINPELIQWEVQNYENLQIENSKVFVLSNISYWYEDKSDSISIEVNDLVQNFLFEKLISNYSANSEVIKVAISKAQAMFIIYNYPTNIPNFWTNLFEFEEEIIKHFLTSFTNETSILSINRLEPFSNIKNTMLNDGTANTILTYAFDLLQRDAPSGLQILHKFSYWCDINYISDETAMNLLQSALIQLETAPTALDVFGVVIQRLQEGEARSDLIQMICDSGKLLNIVSANPSAIDLHGAVGRMFYTVGVLTNDPLIFQCSVQLLESSIPAILAVVPFICTYISEQESCFTIQEIIEAAYNRIVSFFSDSDLTLSLYYELDQQPSAFARIIVSCWVWNSDSTSKVLEDLMTEAPNDLSKIAAQCHIMRCIMEENSSNAQKFMKDTVMDSIINIFSYVTQPFTQQILVAFDAFSRLCFDKNYHVTCFPDIYLPHELNDLLAIIFDDSTDEKSKIKFLDIFEKFSQSQCGKMPVDDSIVNTLISAGDFHYVRAGAALASCNSEYFNNSIAPMLKVLESNLNDDKNTINCLLAFLSNTSTIQNKTNLQNYFNMVYEKVTDNSESLGLFCLAVDSAYGDEAPMYLTTIIDNVIYPYSLSCFTRVIRNHIKKSTKISDENVEWFNNLINHVFNQTVSLVYICQGLNIQNDYVDECLRNTTILIKEHFNLIDNEIKGNIFDFAQQQFRRTLDSICAYECSMALLFEFATFDIKSVVDVVSPAPQNLCFAIQWDSLSPQLTSTFKVLRALINKLTTRCQEFSDILEETSKNLGLDSKAIIEFFRRETLKERAKESDRLFFQKLVLMRISSGI</sequence>
<evidence type="ECO:0000313" key="2">
    <source>
        <dbReference type="Proteomes" id="UP000001542"/>
    </source>
</evidence>
<dbReference type="VEuPathDB" id="TrichDB:TVAGG3_0181870"/>
<dbReference type="EMBL" id="DS113480">
    <property type="protein sequence ID" value="EAY04256.1"/>
    <property type="molecule type" value="Genomic_DNA"/>
</dbReference>
<reference evidence="1" key="2">
    <citation type="journal article" date="2007" name="Science">
        <title>Draft genome sequence of the sexually transmitted pathogen Trichomonas vaginalis.</title>
        <authorList>
            <person name="Carlton J.M."/>
            <person name="Hirt R.P."/>
            <person name="Silva J.C."/>
            <person name="Delcher A.L."/>
            <person name="Schatz M."/>
            <person name="Zhao Q."/>
            <person name="Wortman J.R."/>
            <person name="Bidwell S.L."/>
            <person name="Alsmark U.C.M."/>
            <person name="Besteiro S."/>
            <person name="Sicheritz-Ponten T."/>
            <person name="Noel C.J."/>
            <person name="Dacks J.B."/>
            <person name="Foster P.G."/>
            <person name="Simillion C."/>
            <person name="Van de Peer Y."/>
            <person name="Miranda-Saavedra D."/>
            <person name="Barton G.J."/>
            <person name="Westrop G.D."/>
            <person name="Mueller S."/>
            <person name="Dessi D."/>
            <person name="Fiori P.L."/>
            <person name="Ren Q."/>
            <person name="Paulsen I."/>
            <person name="Zhang H."/>
            <person name="Bastida-Corcuera F.D."/>
            <person name="Simoes-Barbosa A."/>
            <person name="Brown M.T."/>
            <person name="Hayes R.D."/>
            <person name="Mukherjee M."/>
            <person name="Okumura C.Y."/>
            <person name="Schneider R."/>
            <person name="Smith A.J."/>
            <person name="Vanacova S."/>
            <person name="Villalvazo M."/>
            <person name="Haas B.J."/>
            <person name="Pertea M."/>
            <person name="Feldblyum T.V."/>
            <person name="Utterback T.R."/>
            <person name="Shu C.L."/>
            <person name="Osoegawa K."/>
            <person name="de Jong P.J."/>
            <person name="Hrdy I."/>
            <person name="Horvathova L."/>
            <person name="Zubacova Z."/>
            <person name="Dolezal P."/>
            <person name="Malik S.B."/>
            <person name="Logsdon J.M. Jr."/>
            <person name="Henze K."/>
            <person name="Gupta A."/>
            <person name="Wang C.C."/>
            <person name="Dunne R.L."/>
            <person name="Upcroft J.A."/>
            <person name="Upcroft P."/>
            <person name="White O."/>
            <person name="Salzberg S.L."/>
            <person name="Tang P."/>
            <person name="Chiu C.-H."/>
            <person name="Lee Y.-S."/>
            <person name="Embley T.M."/>
            <person name="Coombs G.H."/>
            <person name="Mottram J.C."/>
            <person name="Tachezy J."/>
            <person name="Fraser-Liggett C.M."/>
            <person name="Johnson P.J."/>
        </authorList>
    </citation>
    <scope>NUCLEOTIDE SEQUENCE [LARGE SCALE GENOMIC DNA]</scope>
    <source>
        <strain evidence="1">G3</strain>
    </source>
</reference>
<accession>A2EST0</accession>
<evidence type="ECO:0000313" key="1">
    <source>
        <dbReference type="EMBL" id="EAY04256.1"/>
    </source>
</evidence>
<dbReference type="Proteomes" id="UP000001542">
    <property type="component" value="Unassembled WGS sequence"/>
</dbReference>
<dbReference type="RefSeq" id="XP_001316479.1">
    <property type="nucleotide sequence ID" value="XM_001316444.1"/>
</dbReference>